<protein>
    <recommendedName>
        <fullName evidence="2">YhdP central domain-containing protein</fullName>
    </recommendedName>
</protein>
<feature type="domain" description="YhdP central" evidence="2">
    <location>
        <begin position="1099"/>
        <end position="1341"/>
    </location>
</feature>
<dbReference type="RefSeq" id="WP_006682432.1">
    <property type="nucleotide sequence ID" value="NZ_CAFB01000038.1"/>
</dbReference>
<dbReference type="InterPro" id="IPR025263">
    <property type="entry name" value="YhdP_central"/>
</dbReference>
<feature type="compositionally biased region" description="Low complexity" evidence="1">
    <location>
        <begin position="668"/>
        <end position="679"/>
    </location>
</feature>
<organism evidence="3 4">
    <name type="scientific">Candidatus Glomeribacter gigasporarum BEG34</name>
    <dbReference type="NCBI Taxonomy" id="1070319"/>
    <lineage>
        <taxon>Bacteria</taxon>
        <taxon>Pseudomonadati</taxon>
        <taxon>Pseudomonadota</taxon>
        <taxon>Betaproteobacteria</taxon>
        <taxon>Burkholderiales</taxon>
        <taxon>Burkholderiaceae</taxon>
        <taxon>Candidatus Glomeribacter</taxon>
    </lineage>
</organism>
<dbReference type="eggNOG" id="COG3164">
    <property type="taxonomic scope" value="Bacteria"/>
</dbReference>
<dbReference type="Pfam" id="PF13116">
    <property type="entry name" value="YhdP"/>
    <property type="match status" value="2"/>
</dbReference>
<dbReference type="PANTHER" id="PTHR38690:SF1">
    <property type="entry name" value="PROTEASE"/>
    <property type="match status" value="1"/>
</dbReference>
<dbReference type="OrthoDB" id="8521382at2"/>
<dbReference type="EMBL" id="CAFB01000038">
    <property type="protein sequence ID" value="CCD29198.1"/>
    <property type="molecule type" value="Genomic_DNA"/>
</dbReference>
<dbReference type="Proteomes" id="UP000054051">
    <property type="component" value="Unassembled WGS sequence"/>
</dbReference>
<reference evidence="3 4" key="1">
    <citation type="submission" date="2011-08" db="EMBL/GenBank/DDBJ databases">
        <title>The genome of the obligate endobacterium of an arbuscular mycorrhizal fungus reveals an interphylum network of nutritional interactions.</title>
        <authorList>
            <person name="Ghignone S."/>
            <person name="Salvioli A."/>
            <person name="Anca I."/>
            <person name="Lumini E."/>
            <person name="Ortu G."/>
            <person name="Petiti L."/>
            <person name="Cruveiller S."/>
            <person name="Bianciotto V."/>
            <person name="Piffanelli P."/>
            <person name="Lanfranco L."/>
            <person name="Bonfante P."/>
        </authorList>
    </citation>
    <scope>NUCLEOTIDE SEQUENCE [LARGE SCALE GENOMIC DNA]</scope>
    <source>
        <strain evidence="3 4">BEG34</strain>
    </source>
</reference>
<evidence type="ECO:0000313" key="3">
    <source>
        <dbReference type="EMBL" id="CCD29198.1"/>
    </source>
</evidence>
<evidence type="ECO:0000259" key="2">
    <source>
        <dbReference type="Pfam" id="PF13116"/>
    </source>
</evidence>
<keyword evidence="4" id="KW-1185">Reference proteome</keyword>
<comment type="caution">
    <text evidence="3">The sequence shown here is derived from an EMBL/GenBank/DDBJ whole genome shotgun (WGS) entry which is preliminary data.</text>
</comment>
<dbReference type="PANTHER" id="PTHR38690">
    <property type="entry name" value="PROTEASE-RELATED"/>
    <property type="match status" value="1"/>
</dbReference>
<proteinExistence type="predicted"/>
<sequence>MHKVFSRLAWIILLGITAAMLTLRLAALPHLDRFRPWIEQRAAHMLGAQVSLGALSGRWHWRALRPEIEISDLNLRDAAGRPGLSIPHAIATLSWRTLWEFRPVFEAVHISAPAIVARRAADGRIWIAGIPLNARAQGENAFIAALLAQAKLTIRGGMLCWRDEALAAPPLVLNEVQLSLSNKGDWHRLEGSAGTPEKSGLLKLSARIQRRRFASSGDPIHWKGKFELVARALDLASIARSVHLPIQIEQGSLSGRLRAEFNAMQIHSARGELDGKALRVRFKPNLSWLELPSLAFSYHIRPIKDTLLSQLSRLSIETPRRRFSAERLNIRYRSRSFNRGGSIALWPSNLSLRQGSSREDSINNTASGDDAVSNLNCLAIEGDAADLGLAAELMPALPAPRTFTDALARFKPHGVLRDYAFEWMRDHDSSRQGAPLPRYRISARLEKVGIAAQPPGKRLKTAPGWPGFDQLSGTIKADQRRGVLILNAAQASVTLGGVFDDSTLAFDTLKGRVHWEIEQRAGAPAHIHVRVPRLRFANVDAAGAVRAIYQRRAGTGRGTLDLSAAFDRFLIARAPRYLPSRLNAALRAYLSHALKGGIARRAILNIRGDLDHFPFQHPRASGVFQIVAPFENGRFDPSPHIESGLEHFSVRLHKERARRQYGDRCGRSRSPSRSDGGDPAAIPNTRNGEATQGKPLKNALAKTWPALDSIQGVFKMDGRQLGFDIDRARYRNIVLTDIQGRIGNLSRKTDDLIIDGRARGPLADLLHYVNASPVAGWLGGLTETLDARGQAMLALRMQVPRIAHTPIRTSGALTFIGNTLIRDALPPLTAIHGLLNFTEHDWTLQQARAYFLGGAITGAGGKKPEGSTELSFEGTFSASALRDATHGPLNALAQRLTGAAPYRIKVNALPHAAPRFAVSSDLSGLQIDLPAPLGKTAQTSMPAQAVWDSGFPKLSEEAGMERRWNASSERRRIHLREFQLGPLMAHYVPQDDGTGAAVRGHIQLNESVPVTPSPQLQEEGITARIQLDALNLDAWYTAVRPVFRAIEDTGQPDLLSVYWPNRIQAKISALTLGRRHWQNLMLDAVRRAPQPEDTPARASIWQIDALRVDNPDAQMQAHGYWRTGAPDSPDTPGGADQTNKIALDFSLRLHDAGALLTRLGLPNTVHGGAGVLTGRLGWQGKARLFKYSDLNGSLTLDVRNGRILPLDPGLSRLLGLFSVQNWARFLTLSERGAFGPGLDFDRIHATGTIHRGILQSGHFEMDGQNARISVQGRIDLAARTQDLRVTLLPVFKADAAALAAVAIHPFIGMGGYVVQWALLPPLANYFMRQYAVTGTWRQPSVQSMPLSYEY</sequence>
<accession>G2J8V1</accession>
<evidence type="ECO:0000256" key="1">
    <source>
        <dbReference type="SAM" id="MobiDB-lite"/>
    </source>
</evidence>
<dbReference type="STRING" id="1070319.CAGGBEG34_210064"/>
<feature type="domain" description="YhdP central" evidence="2">
    <location>
        <begin position="9"/>
        <end position="1087"/>
    </location>
</feature>
<feature type="region of interest" description="Disordered" evidence="1">
    <location>
        <begin position="659"/>
        <end position="695"/>
    </location>
</feature>
<evidence type="ECO:0000313" key="4">
    <source>
        <dbReference type="Proteomes" id="UP000054051"/>
    </source>
</evidence>
<name>G2J8V1_9BURK</name>
<gene>
    <name evidence="3" type="ORF">CAGGBEG34_210064</name>
</gene>
<dbReference type="InterPro" id="IPR011836">
    <property type="entry name" value="YhdP"/>
</dbReference>